<reference evidence="2" key="1">
    <citation type="submission" date="2014-09" db="EMBL/GenBank/DDBJ databases">
        <authorList>
            <person name="Illeghems K.G."/>
        </authorList>
    </citation>
    <scope>NUCLEOTIDE SEQUENCE [LARGE SCALE GENOMIC DNA]</scope>
    <source>
        <strain evidence="2">LMG 23848T</strain>
    </source>
</reference>
<accession>A0A0U5F4V7</accession>
<protein>
    <submittedName>
        <fullName evidence="1">Uncharacterized protein</fullName>
    </submittedName>
</protein>
<dbReference type="Proteomes" id="UP000068250">
    <property type="component" value="Chromosome I"/>
</dbReference>
<proteinExistence type="predicted"/>
<dbReference type="EMBL" id="LN609302">
    <property type="protein sequence ID" value="CEF56388.1"/>
    <property type="molecule type" value="Genomic_DNA"/>
</dbReference>
<dbReference type="AlphaFoldDB" id="A0A0U5F4V7"/>
<gene>
    <name evidence="1" type="ORF">AGA_1963</name>
</gene>
<evidence type="ECO:0000313" key="2">
    <source>
        <dbReference type="Proteomes" id="UP000068250"/>
    </source>
</evidence>
<name>A0A0U5F4V7_9PROT</name>
<evidence type="ECO:0000313" key="1">
    <source>
        <dbReference type="EMBL" id="CEF56388.1"/>
    </source>
</evidence>
<sequence>MYKQSDAELFLIFQYFTNFLTALHPFPNLYIGPETVP</sequence>
<organism evidence="1 2">
    <name type="scientific">Acetobacter ghanensis</name>
    <dbReference type="NCBI Taxonomy" id="431306"/>
    <lineage>
        <taxon>Bacteria</taxon>
        <taxon>Pseudomonadati</taxon>
        <taxon>Pseudomonadota</taxon>
        <taxon>Alphaproteobacteria</taxon>
        <taxon>Acetobacterales</taxon>
        <taxon>Acetobacteraceae</taxon>
        <taxon>Acetobacter</taxon>
    </lineage>
</organism>